<dbReference type="Proteomes" id="UP000248857">
    <property type="component" value="Unassembled WGS sequence"/>
</dbReference>
<gene>
    <name evidence="1" type="ORF">C1752_06176</name>
</gene>
<sequence length="79" mass="9273">MIERQRFSRIATVLTSMTITMENITSSQGNILVRNTHVLPQANYRRQWKISVDYPTVMLDLLSLIFKQENYRTTPARDV</sequence>
<dbReference type="EMBL" id="PQWO01000016">
    <property type="protein sequence ID" value="PZD71556.1"/>
    <property type="molecule type" value="Genomic_DNA"/>
</dbReference>
<name>A0A2W1JCL3_9CYAN</name>
<protein>
    <submittedName>
        <fullName evidence="1">Uncharacterized protein</fullName>
    </submittedName>
</protein>
<evidence type="ECO:0000313" key="2">
    <source>
        <dbReference type="Proteomes" id="UP000248857"/>
    </source>
</evidence>
<proteinExistence type="predicted"/>
<organism evidence="1 2">
    <name type="scientific">Acaryochloris thomasi RCC1774</name>
    <dbReference type="NCBI Taxonomy" id="1764569"/>
    <lineage>
        <taxon>Bacteria</taxon>
        <taxon>Bacillati</taxon>
        <taxon>Cyanobacteriota</taxon>
        <taxon>Cyanophyceae</taxon>
        <taxon>Acaryochloridales</taxon>
        <taxon>Acaryochloridaceae</taxon>
        <taxon>Acaryochloris</taxon>
        <taxon>Acaryochloris thomasi</taxon>
    </lineage>
</organism>
<dbReference type="AlphaFoldDB" id="A0A2W1JCL3"/>
<evidence type="ECO:0000313" key="1">
    <source>
        <dbReference type="EMBL" id="PZD71556.1"/>
    </source>
</evidence>
<keyword evidence="2" id="KW-1185">Reference proteome</keyword>
<reference evidence="1 2" key="1">
    <citation type="journal article" date="2018" name="Sci. Rep.">
        <title>A novel species of the marine cyanobacterium Acaryochloris with a unique pigment content and lifestyle.</title>
        <authorList>
            <person name="Partensky F."/>
            <person name="Six C."/>
            <person name="Ratin M."/>
            <person name="Garczarek L."/>
            <person name="Vaulot D."/>
            <person name="Probert I."/>
            <person name="Calteau A."/>
            <person name="Gourvil P."/>
            <person name="Marie D."/>
            <person name="Grebert T."/>
            <person name="Bouchier C."/>
            <person name="Le Panse S."/>
            <person name="Gachenot M."/>
            <person name="Rodriguez F."/>
            <person name="Garrido J.L."/>
        </authorList>
    </citation>
    <scope>NUCLEOTIDE SEQUENCE [LARGE SCALE GENOMIC DNA]</scope>
    <source>
        <strain evidence="1 2">RCC1774</strain>
    </source>
</reference>
<comment type="caution">
    <text evidence="1">The sequence shown here is derived from an EMBL/GenBank/DDBJ whole genome shotgun (WGS) entry which is preliminary data.</text>
</comment>
<accession>A0A2W1JCL3</accession>